<comment type="caution">
    <text evidence="1">The sequence shown here is derived from an EMBL/GenBank/DDBJ whole genome shotgun (WGS) entry which is preliminary data.</text>
</comment>
<dbReference type="EMBL" id="VNHS01000019">
    <property type="protein sequence ID" value="TYP68387.1"/>
    <property type="molecule type" value="Genomic_DNA"/>
</dbReference>
<evidence type="ECO:0000313" key="1">
    <source>
        <dbReference type="EMBL" id="TYP68387.1"/>
    </source>
</evidence>
<dbReference type="Proteomes" id="UP000323257">
    <property type="component" value="Unassembled WGS sequence"/>
</dbReference>
<gene>
    <name evidence="1" type="ORF">BCM02_11972</name>
</gene>
<dbReference type="AlphaFoldDB" id="A0A5S5BN09"/>
<protein>
    <submittedName>
        <fullName evidence="1">Uncharacterized protein</fullName>
    </submittedName>
</protein>
<accession>A0A5S5BN09</accession>
<name>A0A5S5BN09_9BACL</name>
<sequence length="121" mass="13523">MPTHNRPNRPYVRHSRSATLPPSIALGPQTPTPMQFEGKWGIFTFGANPERYIVYVERFDPMTGLLTLMRGGRQTQIAANEISSVLGPYSTRPIVDGAPHLAYVPHDACVWIDGVCYYNYG</sequence>
<keyword evidence="2" id="KW-1185">Reference proteome</keyword>
<reference evidence="1 2" key="1">
    <citation type="submission" date="2019-07" db="EMBL/GenBank/DDBJ databases">
        <title>Genomic Encyclopedia of Type Strains, Phase III (KMG-III): the genomes of soil and plant-associated and newly described type strains.</title>
        <authorList>
            <person name="Whitman W."/>
        </authorList>
    </citation>
    <scope>NUCLEOTIDE SEQUENCE [LARGE SCALE GENOMIC DNA]</scope>
    <source>
        <strain evidence="1 2">BL24</strain>
    </source>
</reference>
<evidence type="ECO:0000313" key="2">
    <source>
        <dbReference type="Proteomes" id="UP000323257"/>
    </source>
</evidence>
<proteinExistence type="predicted"/>
<organism evidence="1 2">
    <name type="scientific">Paenibacillus methanolicus</name>
    <dbReference type="NCBI Taxonomy" id="582686"/>
    <lineage>
        <taxon>Bacteria</taxon>
        <taxon>Bacillati</taxon>
        <taxon>Bacillota</taxon>
        <taxon>Bacilli</taxon>
        <taxon>Bacillales</taxon>
        <taxon>Paenibacillaceae</taxon>
        <taxon>Paenibacillus</taxon>
    </lineage>
</organism>